<dbReference type="Proteomes" id="UP000185936">
    <property type="component" value="Unassembled WGS sequence"/>
</dbReference>
<dbReference type="EMBL" id="FTNR01000007">
    <property type="protein sequence ID" value="SIS01486.1"/>
    <property type="molecule type" value="Genomic_DNA"/>
</dbReference>
<protein>
    <submittedName>
        <fullName evidence="1">Uncharacterized protein</fullName>
    </submittedName>
</protein>
<dbReference type="AlphaFoldDB" id="A0A1N7FMM1"/>
<accession>A0A1N7FMM1</accession>
<gene>
    <name evidence="1" type="ORF">SAMN05421752_107142</name>
</gene>
<proteinExistence type="predicted"/>
<sequence length="74" mass="8256">MMRCCSFELRAVRSSCAFDASSHVHSSSLIRPISAESLACFFGTHRPFFTDIFFGLEECNEFIAVKRGVFNGIA</sequence>
<reference evidence="2" key="1">
    <citation type="submission" date="2017-01" db="EMBL/GenBank/DDBJ databases">
        <authorList>
            <person name="Varghese N."/>
            <person name="Submissions S."/>
        </authorList>
    </citation>
    <scope>NUCLEOTIDE SEQUENCE [LARGE SCALE GENOMIC DNA]</scope>
    <source>
        <strain evidence="2">type strain: HArc-</strain>
    </source>
</reference>
<dbReference type="STRING" id="308853.SAMN05421752_107142"/>
<evidence type="ECO:0000313" key="2">
    <source>
        <dbReference type="Proteomes" id="UP000185936"/>
    </source>
</evidence>
<evidence type="ECO:0000313" key="1">
    <source>
        <dbReference type="EMBL" id="SIS01486.1"/>
    </source>
</evidence>
<organism evidence="1 2">
    <name type="scientific">Natronorubrum thiooxidans</name>
    <dbReference type="NCBI Taxonomy" id="308853"/>
    <lineage>
        <taxon>Archaea</taxon>
        <taxon>Methanobacteriati</taxon>
        <taxon>Methanobacteriota</taxon>
        <taxon>Stenosarchaea group</taxon>
        <taxon>Halobacteria</taxon>
        <taxon>Halobacteriales</taxon>
        <taxon>Natrialbaceae</taxon>
        <taxon>Natronorubrum</taxon>
    </lineage>
</organism>
<name>A0A1N7FMM1_9EURY</name>
<keyword evidence="2" id="KW-1185">Reference proteome</keyword>